<comment type="caution">
    <text evidence="1">The sequence shown here is derived from an EMBL/GenBank/DDBJ whole genome shotgun (WGS) entry which is preliminary data.</text>
</comment>
<dbReference type="PANTHER" id="PTHR21530:SF5">
    <property type="entry name" value="TRAB FAMILY PROTEIN"/>
    <property type="match status" value="1"/>
</dbReference>
<evidence type="ECO:0000313" key="2">
    <source>
        <dbReference type="Proteomes" id="UP001465755"/>
    </source>
</evidence>
<accession>A0AAW1PDL9</accession>
<gene>
    <name evidence="1" type="ORF">WJX73_008475</name>
</gene>
<reference evidence="1 2" key="1">
    <citation type="journal article" date="2024" name="Nat. Commun.">
        <title>Phylogenomics reveals the evolutionary origins of lichenization in chlorophyte algae.</title>
        <authorList>
            <person name="Puginier C."/>
            <person name="Libourel C."/>
            <person name="Otte J."/>
            <person name="Skaloud P."/>
            <person name="Haon M."/>
            <person name="Grisel S."/>
            <person name="Petersen M."/>
            <person name="Berrin J.G."/>
            <person name="Delaux P.M."/>
            <person name="Dal Grande F."/>
            <person name="Keller J."/>
        </authorList>
    </citation>
    <scope>NUCLEOTIDE SEQUENCE [LARGE SCALE GENOMIC DNA]</scope>
    <source>
        <strain evidence="1 2">SAG 2036</strain>
    </source>
</reference>
<dbReference type="EMBL" id="JALJOQ010000037">
    <property type="protein sequence ID" value="KAK9806536.1"/>
    <property type="molecule type" value="Genomic_DNA"/>
</dbReference>
<proteinExistence type="predicted"/>
<dbReference type="InterPro" id="IPR002816">
    <property type="entry name" value="TraB/PrgY/GumN_fam"/>
</dbReference>
<dbReference type="CDD" id="cd14726">
    <property type="entry name" value="TraB_PrgY-like"/>
    <property type="match status" value="1"/>
</dbReference>
<evidence type="ECO:0008006" key="3">
    <source>
        <dbReference type="Google" id="ProtNLM"/>
    </source>
</evidence>
<evidence type="ECO:0000313" key="1">
    <source>
        <dbReference type="EMBL" id="KAK9806536.1"/>
    </source>
</evidence>
<dbReference type="Pfam" id="PF01963">
    <property type="entry name" value="TraB_PrgY_gumN"/>
    <property type="match status" value="1"/>
</dbReference>
<sequence length="244" mass="26532">MTLLRNLETGAEIFLVGTAHVSANSAEEVKEVIRRVKPQTVMIELDPQRAKQLMSGDQQSGFSFAQTMIQKLTGGGRGSWAQMFAGAGMTAMYRMLRVAGLDPGAEFKAAILEAENIGARIVYGDQDQNTTMARISQHLGLQNLMRMLAASASDSAGMAELIKDDPLSKMSLVDRVEAMKTRIAVRKTLEAVRRLNPKLVEALVDERDQIMVDCLGKLEGTVVGVVGLGHLDGMERLWAQRSGA</sequence>
<protein>
    <recommendedName>
        <fullName evidence="3">TraB family protein</fullName>
    </recommendedName>
</protein>
<dbReference type="PANTHER" id="PTHR21530">
    <property type="entry name" value="PHEROMONE SHUTDOWN PROTEIN"/>
    <property type="match status" value="1"/>
</dbReference>
<dbReference type="AlphaFoldDB" id="A0AAW1PDL9"/>
<name>A0AAW1PDL9_9CHLO</name>
<dbReference type="Proteomes" id="UP001465755">
    <property type="component" value="Unassembled WGS sequence"/>
</dbReference>
<dbReference type="InterPro" id="IPR046345">
    <property type="entry name" value="TraB_PrgY-like"/>
</dbReference>
<organism evidence="1 2">
    <name type="scientific">Symbiochloris irregularis</name>
    <dbReference type="NCBI Taxonomy" id="706552"/>
    <lineage>
        <taxon>Eukaryota</taxon>
        <taxon>Viridiplantae</taxon>
        <taxon>Chlorophyta</taxon>
        <taxon>core chlorophytes</taxon>
        <taxon>Trebouxiophyceae</taxon>
        <taxon>Trebouxiales</taxon>
        <taxon>Trebouxiaceae</taxon>
        <taxon>Symbiochloris</taxon>
    </lineage>
</organism>
<keyword evidence="2" id="KW-1185">Reference proteome</keyword>